<name>A0ABV7E526_9SPHN</name>
<dbReference type="Proteomes" id="UP001595456">
    <property type="component" value="Unassembled WGS sequence"/>
</dbReference>
<protein>
    <recommendedName>
        <fullName evidence="3">Secreted protein</fullName>
    </recommendedName>
</protein>
<dbReference type="RefSeq" id="WP_336925797.1">
    <property type="nucleotide sequence ID" value="NZ_JBANRO010000005.1"/>
</dbReference>
<accession>A0ABV7E526</accession>
<gene>
    <name evidence="1" type="ORF">ACFODU_03675</name>
</gene>
<dbReference type="PROSITE" id="PS51257">
    <property type="entry name" value="PROKAR_LIPOPROTEIN"/>
    <property type="match status" value="1"/>
</dbReference>
<keyword evidence="2" id="KW-1185">Reference proteome</keyword>
<reference evidence="2" key="1">
    <citation type="journal article" date="2019" name="Int. J. Syst. Evol. Microbiol.">
        <title>The Global Catalogue of Microorganisms (GCM) 10K type strain sequencing project: providing services to taxonomists for standard genome sequencing and annotation.</title>
        <authorList>
            <consortium name="The Broad Institute Genomics Platform"/>
            <consortium name="The Broad Institute Genome Sequencing Center for Infectious Disease"/>
            <person name="Wu L."/>
            <person name="Ma J."/>
        </authorList>
    </citation>
    <scope>NUCLEOTIDE SEQUENCE [LARGE SCALE GENOMIC DNA]</scope>
    <source>
        <strain evidence="2">KCTC 52607</strain>
    </source>
</reference>
<evidence type="ECO:0000313" key="1">
    <source>
        <dbReference type="EMBL" id="MFC3096896.1"/>
    </source>
</evidence>
<comment type="caution">
    <text evidence="1">The sequence shown here is derived from an EMBL/GenBank/DDBJ whole genome shotgun (WGS) entry which is preliminary data.</text>
</comment>
<evidence type="ECO:0000313" key="2">
    <source>
        <dbReference type="Proteomes" id="UP001595456"/>
    </source>
</evidence>
<evidence type="ECO:0008006" key="3">
    <source>
        <dbReference type="Google" id="ProtNLM"/>
    </source>
</evidence>
<organism evidence="1 2">
    <name type="scientific">Alteraurantiacibacter palmitatis</name>
    <dbReference type="NCBI Taxonomy" id="2054628"/>
    <lineage>
        <taxon>Bacteria</taxon>
        <taxon>Pseudomonadati</taxon>
        <taxon>Pseudomonadota</taxon>
        <taxon>Alphaproteobacteria</taxon>
        <taxon>Sphingomonadales</taxon>
        <taxon>Erythrobacteraceae</taxon>
        <taxon>Alteraurantiacibacter</taxon>
    </lineage>
</organism>
<dbReference type="EMBL" id="JBHRST010000004">
    <property type="protein sequence ID" value="MFC3096896.1"/>
    <property type="molecule type" value="Genomic_DNA"/>
</dbReference>
<proteinExistence type="predicted"/>
<sequence length="75" mass="7823">MHKIITAAAAGVALIGLSACDVEQTQEGELPEVSVEGGQMPEFDVDTADVEIRTEEATVEVPVIDIEEPNAGDGN</sequence>